<keyword evidence="5" id="KW-0539">Nucleus</keyword>
<feature type="compositionally biased region" description="Low complexity" evidence="6">
    <location>
        <begin position="898"/>
        <end position="923"/>
    </location>
</feature>
<evidence type="ECO:0000259" key="8">
    <source>
        <dbReference type="SMART" id="SM01031"/>
    </source>
</evidence>
<feature type="compositionally biased region" description="Basic and acidic residues" evidence="6">
    <location>
        <begin position="32"/>
        <end position="55"/>
    </location>
</feature>
<dbReference type="InterPro" id="IPR018327">
    <property type="entry name" value="BHD_2"/>
</dbReference>
<dbReference type="SMART" id="SM01030">
    <property type="entry name" value="BHD_1"/>
    <property type="match status" value="1"/>
</dbReference>
<keyword evidence="4" id="KW-0234">DNA repair</keyword>
<dbReference type="Pfam" id="PF03835">
    <property type="entry name" value="Rad4"/>
    <property type="match status" value="1"/>
</dbReference>
<dbReference type="Pfam" id="PF10405">
    <property type="entry name" value="BHD_3"/>
    <property type="match status" value="1"/>
</dbReference>
<dbReference type="SUPFAM" id="SSF54001">
    <property type="entry name" value="Cysteine proteinases"/>
    <property type="match status" value="1"/>
</dbReference>
<feature type="region of interest" description="Disordered" evidence="6">
    <location>
        <begin position="1"/>
        <end position="107"/>
    </location>
</feature>
<feature type="region of interest" description="Disordered" evidence="6">
    <location>
        <begin position="333"/>
        <end position="379"/>
    </location>
</feature>
<name>A0ABR4FUU1_9EURO</name>
<feature type="compositionally biased region" description="Basic residues" evidence="6">
    <location>
        <begin position="1"/>
        <end position="22"/>
    </location>
</feature>
<evidence type="ECO:0000256" key="2">
    <source>
        <dbReference type="ARBA" id="ARBA00009525"/>
    </source>
</evidence>
<dbReference type="InterPro" id="IPR004583">
    <property type="entry name" value="DNA_repair_Rad4"/>
</dbReference>
<dbReference type="SMART" id="SM01032">
    <property type="entry name" value="BHD_3"/>
    <property type="match status" value="1"/>
</dbReference>
<organism evidence="10 11">
    <name type="scientific">Aspergillus keveii</name>
    <dbReference type="NCBI Taxonomy" id="714993"/>
    <lineage>
        <taxon>Eukaryota</taxon>
        <taxon>Fungi</taxon>
        <taxon>Dikarya</taxon>
        <taxon>Ascomycota</taxon>
        <taxon>Pezizomycotina</taxon>
        <taxon>Eurotiomycetes</taxon>
        <taxon>Eurotiomycetidae</taxon>
        <taxon>Eurotiales</taxon>
        <taxon>Aspergillaceae</taxon>
        <taxon>Aspergillus</taxon>
        <taxon>Aspergillus subgen. Nidulantes</taxon>
    </lineage>
</organism>
<comment type="subcellular location">
    <subcellularLocation>
        <location evidence="1">Nucleus</location>
    </subcellularLocation>
</comment>
<dbReference type="Pfam" id="PF10404">
    <property type="entry name" value="BHD_2"/>
    <property type="match status" value="1"/>
</dbReference>
<dbReference type="Pfam" id="PF10403">
    <property type="entry name" value="BHD_1"/>
    <property type="match status" value="1"/>
</dbReference>
<dbReference type="Gene3D" id="3.30.60.290">
    <property type="entry name" value="Rad4, beta-hairpin domain BHD2"/>
    <property type="match status" value="1"/>
</dbReference>
<evidence type="ECO:0000313" key="11">
    <source>
        <dbReference type="Proteomes" id="UP001610563"/>
    </source>
</evidence>
<dbReference type="Gene3D" id="3.30.70.2460">
    <property type="entry name" value="Rad4, beta-hairpin domain BHD3"/>
    <property type="match status" value="1"/>
</dbReference>
<reference evidence="10 11" key="1">
    <citation type="submission" date="2024-07" db="EMBL/GenBank/DDBJ databases">
        <title>Section-level genome sequencing and comparative genomics of Aspergillus sections Usti and Cavernicolus.</title>
        <authorList>
            <consortium name="Lawrence Berkeley National Laboratory"/>
            <person name="Nybo J.L."/>
            <person name="Vesth T.C."/>
            <person name="Theobald S."/>
            <person name="Frisvad J.C."/>
            <person name="Larsen T.O."/>
            <person name="Kjaerboelling I."/>
            <person name="Rothschild-Mancinelli K."/>
            <person name="Lyhne E.K."/>
            <person name="Kogle M.E."/>
            <person name="Barry K."/>
            <person name="Clum A."/>
            <person name="Na H."/>
            <person name="Ledsgaard L."/>
            <person name="Lin J."/>
            <person name="Lipzen A."/>
            <person name="Kuo A."/>
            <person name="Riley R."/>
            <person name="Mondo S."/>
            <person name="Labutti K."/>
            <person name="Haridas S."/>
            <person name="Pangalinan J."/>
            <person name="Salamov A.A."/>
            <person name="Simmons B.A."/>
            <person name="Magnuson J.K."/>
            <person name="Chen J."/>
            <person name="Drula E."/>
            <person name="Henrissat B."/>
            <person name="Wiebenga A."/>
            <person name="Lubbers R.J."/>
            <person name="Gomes A.C."/>
            <person name="Makela M.R."/>
            <person name="Stajich J."/>
            <person name="Grigoriev I.V."/>
            <person name="Mortensen U.H."/>
            <person name="De Vries R.P."/>
            <person name="Baker S.E."/>
            <person name="Andersen M.R."/>
        </authorList>
    </citation>
    <scope>NUCLEOTIDE SEQUENCE [LARGE SCALE GENOMIC DNA]</scope>
    <source>
        <strain evidence="10 11">CBS 209.92</strain>
    </source>
</reference>
<dbReference type="PANTHER" id="PTHR12135">
    <property type="entry name" value="DNA REPAIR PROTEIN XP-C / RAD4"/>
    <property type="match status" value="1"/>
</dbReference>
<feature type="domain" description="Rad4 beta-hairpin" evidence="7">
    <location>
        <begin position="498"/>
        <end position="558"/>
    </location>
</feature>
<feature type="compositionally biased region" description="Basic and acidic residues" evidence="6">
    <location>
        <begin position="334"/>
        <end position="349"/>
    </location>
</feature>
<evidence type="ECO:0000313" key="10">
    <source>
        <dbReference type="EMBL" id="KAL2787029.1"/>
    </source>
</evidence>
<dbReference type="InterPro" id="IPR018325">
    <property type="entry name" value="Rad4/PNGase_transGLS-fold"/>
</dbReference>
<comment type="similarity">
    <text evidence="2">Belongs to the XPC family.</text>
</comment>
<accession>A0ABR4FUU1</accession>
<feature type="compositionally biased region" description="Low complexity" evidence="6">
    <location>
        <begin position="956"/>
        <end position="967"/>
    </location>
</feature>
<dbReference type="Proteomes" id="UP001610563">
    <property type="component" value="Unassembled WGS sequence"/>
</dbReference>
<evidence type="ECO:0000256" key="1">
    <source>
        <dbReference type="ARBA" id="ARBA00004123"/>
    </source>
</evidence>
<dbReference type="InterPro" id="IPR036985">
    <property type="entry name" value="Transglutaminase-like_sf"/>
</dbReference>
<dbReference type="InterPro" id="IPR042488">
    <property type="entry name" value="Rad4_BHD3_sf"/>
</dbReference>
<evidence type="ECO:0000256" key="4">
    <source>
        <dbReference type="ARBA" id="ARBA00023204"/>
    </source>
</evidence>
<protein>
    <recommendedName>
        <fullName evidence="12">DNA repair protein Rad4</fullName>
    </recommendedName>
</protein>
<feature type="domain" description="Rad4 beta-hairpin" evidence="9">
    <location>
        <begin position="625"/>
        <end position="699"/>
    </location>
</feature>
<evidence type="ECO:0000256" key="3">
    <source>
        <dbReference type="ARBA" id="ARBA00022763"/>
    </source>
</evidence>
<sequence>MSSRTRSARPARRGAPRSARSRRQADAEEIPEVYREMLAEADARDGGDVGEDRPSKRLKPAGYRATSAQPQVATNTTENAAATGGDTAKRPQVVYNSPSEESDESDMEWEEVDIPQTAISGAAGPVSGDDNEPLQITLGQQQDRKQRVVRRKPVTAAERKIRLDVHKTHLLCLLSHVQRRNLWCNDEEVQGFLKRILSKHVISQLNPPENKPQHTRSAMFLDGLNQAGDIFNRRFQVTKPGLKRAHWSDDLEALKRKTEGIMSDVEVFLDRDDFRKQARAMHGSRDLGAQLFCALLRSAAVEARLVCSLQPLPFSGTTRDIPTKPERYAIVISSDDHDSATEGKAKLDSSPRPSPIRRLGRPGFKPARAQNTSVSRPAPLRESSYPVFWVEAFNEAFQKWVVIDPMVTKTLAKPHKLEPPAADPYNLLSYVVAFEEDASARDVTRRYTKVFNAKIRKNRVESTKNGEVWWGRVLQFFEKPFLEDRDEVEIGELTAKTASEPMPRNVQDFKDHPIYALERHLRRNEVIFPKRVTGHVSLGKPGSKSQTTEPVYRRSDVHVLRSANKWYRLGRDIKLGEQALKRIPARNKAVTIDDDEDADMAEETALYAFFQTEVYKPPPVVKGRIPKNAYGNLDVYVPSMVPPGGVHIPHVEAARAARTLGIDYADAVTGFNFKGRHGTAVFNGVVVASEFREAVVEVMRCFENEKLQDEQEQRAAEVLRLWKHFLLKLRIAERVKGYAVEGAADEEDRVGREQSDVEEMGGGFLPESDEEMTNPPQQMGLYSASMSADEVGGGFLPESDDDDDDNGGGSTLDDPDRLQSDTKGKDPVLAESDGLTVGGFIPDTPYQFPKLNQSPKTSRPKYSLIVVPRQAPDNAPADGKPDSSTQSWLQERIAPGTSASAAISVVSSVNDSAPVSASASVTAEPPIVVDSSVNDSASPSVEMLSRAPSHAQSRAPSESVEVVSPQSEDNEGSLLSEDPEDEDAVPEWLMSD</sequence>
<evidence type="ECO:0000259" key="7">
    <source>
        <dbReference type="SMART" id="SM01030"/>
    </source>
</evidence>
<evidence type="ECO:0000259" key="9">
    <source>
        <dbReference type="SMART" id="SM01032"/>
    </source>
</evidence>
<dbReference type="Gene3D" id="3.90.260.10">
    <property type="entry name" value="Transglutaminase-like"/>
    <property type="match status" value="1"/>
</dbReference>
<feature type="domain" description="Rad4 beta-hairpin" evidence="8">
    <location>
        <begin position="560"/>
        <end position="618"/>
    </location>
</feature>
<feature type="compositionally biased region" description="Low complexity" evidence="6">
    <location>
        <begin position="73"/>
        <end position="86"/>
    </location>
</feature>
<gene>
    <name evidence="10" type="ORF">BJX66DRAFT_311814</name>
</gene>
<proteinExistence type="inferred from homology"/>
<dbReference type="SMART" id="SM01031">
    <property type="entry name" value="BHD_2"/>
    <property type="match status" value="1"/>
</dbReference>
<keyword evidence="3" id="KW-0227">DNA damage</keyword>
<keyword evidence="11" id="KW-1185">Reference proteome</keyword>
<evidence type="ECO:0000256" key="6">
    <source>
        <dbReference type="SAM" id="MobiDB-lite"/>
    </source>
</evidence>
<comment type="caution">
    <text evidence="10">The sequence shown here is derived from an EMBL/GenBank/DDBJ whole genome shotgun (WGS) entry which is preliminary data.</text>
</comment>
<dbReference type="PANTHER" id="PTHR12135:SF0">
    <property type="entry name" value="DNA REPAIR PROTEIN COMPLEMENTING XP-C CELLS"/>
    <property type="match status" value="1"/>
</dbReference>
<feature type="compositionally biased region" description="Basic and acidic residues" evidence="6">
    <location>
        <begin position="814"/>
        <end position="828"/>
    </location>
</feature>
<dbReference type="EMBL" id="JBFTWV010000105">
    <property type="protein sequence ID" value="KAL2787029.1"/>
    <property type="molecule type" value="Genomic_DNA"/>
</dbReference>
<evidence type="ECO:0000256" key="5">
    <source>
        <dbReference type="ARBA" id="ARBA00023242"/>
    </source>
</evidence>
<evidence type="ECO:0008006" key="12">
    <source>
        <dbReference type="Google" id="ProtNLM"/>
    </source>
</evidence>
<dbReference type="Gene3D" id="2.20.20.110">
    <property type="entry name" value="Rad4, beta-hairpin domain BHD1"/>
    <property type="match status" value="1"/>
</dbReference>
<dbReference type="InterPro" id="IPR018326">
    <property type="entry name" value="Rad4_beta-hairpin_dom1"/>
</dbReference>
<dbReference type="InterPro" id="IPR038765">
    <property type="entry name" value="Papain-like_cys_pep_sf"/>
</dbReference>
<dbReference type="InterPro" id="IPR018328">
    <property type="entry name" value="Rad4_beta-hairpin_dom3"/>
</dbReference>
<feature type="region of interest" description="Disordered" evidence="6">
    <location>
        <begin position="744"/>
        <end position="992"/>
    </location>
</feature>